<evidence type="ECO:0000313" key="3">
    <source>
        <dbReference type="RefSeq" id="XP_031422413.2"/>
    </source>
</evidence>
<proteinExistence type="predicted"/>
<feature type="compositionally biased region" description="Polar residues" evidence="1">
    <location>
        <begin position="235"/>
        <end position="251"/>
    </location>
</feature>
<organism evidence="2 3">
    <name type="scientific">Clupea harengus</name>
    <name type="common">Atlantic herring</name>
    <dbReference type="NCBI Taxonomy" id="7950"/>
    <lineage>
        <taxon>Eukaryota</taxon>
        <taxon>Metazoa</taxon>
        <taxon>Chordata</taxon>
        <taxon>Craniata</taxon>
        <taxon>Vertebrata</taxon>
        <taxon>Euteleostomi</taxon>
        <taxon>Actinopterygii</taxon>
        <taxon>Neopterygii</taxon>
        <taxon>Teleostei</taxon>
        <taxon>Clupei</taxon>
        <taxon>Clupeiformes</taxon>
        <taxon>Clupeoidei</taxon>
        <taxon>Clupeidae</taxon>
        <taxon>Clupea</taxon>
    </lineage>
</organism>
<dbReference type="GeneID" id="116220317"/>
<name>A0A6P8F1L6_CLUHA</name>
<evidence type="ECO:0000313" key="2">
    <source>
        <dbReference type="Proteomes" id="UP000515152"/>
    </source>
</evidence>
<dbReference type="RefSeq" id="XP_031422413.2">
    <property type="nucleotide sequence ID" value="XM_031566553.2"/>
</dbReference>
<feature type="region of interest" description="Disordered" evidence="1">
    <location>
        <begin position="1"/>
        <end position="32"/>
    </location>
</feature>
<sequence length="278" mass="31721">MGNASAVPVEKEAPLTARPMSRPRLDWHKTLQPGRYEDLTPVERNQLEEERRRRLLGWLNRREAAKEKANASRDASPEVVLDSVEMGNASAEPEEKEAPLTARPMSSQRLDQNNYHPRVHRGDQQTLQPGRCDDLTPAERDQLEEEKRKWLLGWFKRREAAKEKAQTVTSISEPEKAVEKEALETVPEKQREADEGENEAKMNSDSAGETPCGITGDVSAHLNLSYPTLQCAENRSSQLAEWDGSSSSQQLGDIDRERSMSRPRLEWQKYQPRLRRDV</sequence>
<feature type="region of interest" description="Disordered" evidence="1">
    <location>
        <begin position="87"/>
        <end position="142"/>
    </location>
</feature>
<feature type="region of interest" description="Disordered" evidence="1">
    <location>
        <begin position="235"/>
        <end position="278"/>
    </location>
</feature>
<feature type="compositionally biased region" description="Polar residues" evidence="1">
    <location>
        <begin position="104"/>
        <end position="115"/>
    </location>
</feature>
<feature type="compositionally biased region" description="Basic and acidic residues" evidence="1">
    <location>
        <begin position="131"/>
        <end position="142"/>
    </location>
</feature>
<evidence type="ECO:0000256" key="1">
    <source>
        <dbReference type="SAM" id="MobiDB-lite"/>
    </source>
</evidence>
<dbReference type="AlphaFoldDB" id="A0A6P8F1L6"/>
<feature type="compositionally biased region" description="Basic and acidic residues" evidence="1">
    <location>
        <begin position="253"/>
        <end position="267"/>
    </location>
</feature>
<dbReference type="KEGG" id="char:116220317"/>
<keyword evidence="2" id="KW-1185">Reference proteome</keyword>
<gene>
    <name evidence="3" type="primary">LOC116220317</name>
</gene>
<dbReference type="Proteomes" id="UP000515152">
    <property type="component" value="Chromosome 4"/>
</dbReference>
<feature type="region of interest" description="Disordered" evidence="1">
    <location>
        <begin position="160"/>
        <end position="219"/>
    </location>
</feature>
<reference evidence="3" key="1">
    <citation type="submission" date="2025-08" db="UniProtKB">
        <authorList>
            <consortium name="RefSeq"/>
        </authorList>
    </citation>
    <scope>IDENTIFICATION</scope>
</reference>
<protein>
    <submittedName>
        <fullName evidence="3">Uncharacterized protein LOC116220317</fullName>
    </submittedName>
</protein>
<accession>A0A6P8F1L6</accession>
<feature type="compositionally biased region" description="Basic and acidic residues" evidence="1">
    <location>
        <begin position="173"/>
        <end position="202"/>
    </location>
</feature>